<dbReference type="Pfam" id="PF00041">
    <property type="entry name" value="fn3"/>
    <property type="match status" value="1"/>
</dbReference>
<evidence type="ECO:0000313" key="10">
    <source>
        <dbReference type="Proteomes" id="UP001601303"/>
    </source>
</evidence>
<evidence type="ECO:0000256" key="5">
    <source>
        <dbReference type="ARBA" id="ARBA00023326"/>
    </source>
</evidence>
<dbReference type="Gene3D" id="3.20.20.70">
    <property type="entry name" value="Aldolase class I"/>
    <property type="match status" value="1"/>
</dbReference>
<comment type="catalytic activity">
    <reaction evidence="6">
        <text>Hydrolysis of terminal, non-reducing alpha-D-galactose residues in alpha-D-galactosides, including galactose oligosaccharides, galactomannans and galactolipids.</text>
        <dbReference type="EC" id="3.2.1.22"/>
    </reaction>
</comment>
<keyword evidence="5" id="KW-0119">Carbohydrate metabolism</keyword>
<feature type="domain" description="CBM6" evidence="8">
    <location>
        <begin position="574"/>
        <end position="696"/>
    </location>
</feature>
<dbReference type="PANTHER" id="PTHR11452">
    <property type="entry name" value="ALPHA-GALACTOSIDASE/ALPHA-N-ACETYLGALACTOSAMINIDASE"/>
    <property type="match status" value="1"/>
</dbReference>
<dbReference type="PROSITE" id="PS51175">
    <property type="entry name" value="CBM6"/>
    <property type="match status" value="1"/>
</dbReference>
<evidence type="ECO:0000256" key="1">
    <source>
        <dbReference type="ARBA" id="ARBA00009743"/>
    </source>
</evidence>
<organism evidence="9 10">
    <name type="scientific">Streptomyces hokutonensis</name>
    <dbReference type="NCBI Taxonomy" id="1306990"/>
    <lineage>
        <taxon>Bacteria</taxon>
        <taxon>Bacillati</taxon>
        <taxon>Actinomycetota</taxon>
        <taxon>Actinomycetes</taxon>
        <taxon>Kitasatosporales</taxon>
        <taxon>Streptomycetaceae</taxon>
        <taxon>Streptomyces</taxon>
    </lineage>
</organism>
<keyword evidence="3 6" id="KW-0378">Hydrolase</keyword>
<dbReference type="SUPFAM" id="SSF49785">
    <property type="entry name" value="Galactose-binding domain-like"/>
    <property type="match status" value="1"/>
</dbReference>
<dbReference type="SUPFAM" id="SSF51011">
    <property type="entry name" value="Glycosyl hydrolase domain"/>
    <property type="match status" value="1"/>
</dbReference>
<gene>
    <name evidence="9" type="ORF">ACFYNQ_47505</name>
</gene>
<evidence type="ECO:0000256" key="2">
    <source>
        <dbReference type="ARBA" id="ARBA00022729"/>
    </source>
</evidence>
<dbReference type="RefSeq" id="WP_388114868.1">
    <property type="nucleotide sequence ID" value="NZ_JBIAHM010000024.1"/>
</dbReference>
<protein>
    <recommendedName>
        <fullName evidence="6">Alpha-galactosidase</fullName>
        <ecNumber evidence="6">3.2.1.22</ecNumber>
    </recommendedName>
    <alternativeName>
        <fullName evidence="6">Melibiase</fullName>
    </alternativeName>
</protein>
<dbReference type="Gene3D" id="2.60.120.260">
    <property type="entry name" value="Galactose-binding domain-like"/>
    <property type="match status" value="1"/>
</dbReference>
<keyword evidence="6" id="KW-1015">Disulfide bond</keyword>
<dbReference type="CDD" id="cd04081">
    <property type="entry name" value="CBM35_galactosidase-like"/>
    <property type="match status" value="1"/>
</dbReference>
<dbReference type="InterPro" id="IPR003961">
    <property type="entry name" value="FN3_dom"/>
</dbReference>
<accession>A0ABW6MLG1</accession>
<dbReference type="Gene3D" id="2.60.40.1180">
    <property type="entry name" value="Golgi alpha-mannosidase II"/>
    <property type="match status" value="1"/>
</dbReference>
<dbReference type="Pfam" id="PF16499">
    <property type="entry name" value="Melibiase_2"/>
    <property type="match status" value="2"/>
</dbReference>
<dbReference type="InterPro" id="IPR013785">
    <property type="entry name" value="Aldolase_TIM"/>
</dbReference>
<evidence type="ECO:0000256" key="4">
    <source>
        <dbReference type="ARBA" id="ARBA00023295"/>
    </source>
</evidence>
<evidence type="ECO:0000256" key="6">
    <source>
        <dbReference type="RuleBase" id="RU361168"/>
    </source>
</evidence>
<dbReference type="SUPFAM" id="SSF51445">
    <property type="entry name" value="(Trans)glycosidases"/>
    <property type="match status" value="1"/>
</dbReference>
<dbReference type="SUPFAM" id="SSF49265">
    <property type="entry name" value="Fibronectin type III"/>
    <property type="match status" value="1"/>
</dbReference>
<evidence type="ECO:0000259" key="8">
    <source>
        <dbReference type="PROSITE" id="PS51175"/>
    </source>
</evidence>
<dbReference type="PRINTS" id="PR00740">
    <property type="entry name" value="GLHYDRLASE27"/>
</dbReference>
<dbReference type="InterPro" id="IPR013783">
    <property type="entry name" value="Ig-like_fold"/>
</dbReference>
<dbReference type="InterPro" id="IPR002241">
    <property type="entry name" value="Glyco_hydro_27"/>
</dbReference>
<dbReference type="PANTHER" id="PTHR11452:SF33">
    <property type="entry name" value="ALPHA-GALACTOSIDASE 2"/>
    <property type="match status" value="1"/>
</dbReference>
<keyword evidence="5" id="KW-0624">Polysaccharide degradation</keyword>
<dbReference type="InterPro" id="IPR008979">
    <property type="entry name" value="Galactose-bd-like_sf"/>
</dbReference>
<keyword evidence="10" id="KW-1185">Reference proteome</keyword>
<dbReference type="Pfam" id="PF17801">
    <property type="entry name" value="Melibiase_C"/>
    <property type="match status" value="1"/>
</dbReference>
<name>A0ABW6MLG1_9ACTN</name>
<dbReference type="Gene3D" id="2.60.40.10">
    <property type="entry name" value="Immunoglobulins"/>
    <property type="match status" value="1"/>
</dbReference>
<comment type="caution">
    <text evidence="9">The sequence shown here is derived from an EMBL/GenBank/DDBJ whole genome shotgun (WGS) entry which is preliminary data.</text>
</comment>
<feature type="domain" description="Fibronectin type-III" evidence="7">
    <location>
        <begin position="484"/>
        <end position="570"/>
    </location>
</feature>
<dbReference type="CDD" id="cd14792">
    <property type="entry name" value="GH27"/>
    <property type="match status" value="1"/>
</dbReference>
<dbReference type="EC" id="3.2.1.22" evidence="6"/>
<dbReference type="EMBL" id="JBIAHM010000024">
    <property type="protein sequence ID" value="MFE9606172.1"/>
    <property type="molecule type" value="Genomic_DNA"/>
</dbReference>
<dbReference type="PROSITE" id="PS50853">
    <property type="entry name" value="FN3"/>
    <property type="match status" value="1"/>
</dbReference>
<dbReference type="CDD" id="cd00063">
    <property type="entry name" value="FN3"/>
    <property type="match status" value="1"/>
</dbReference>
<dbReference type="SMART" id="SM00060">
    <property type="entry name" value="FN3"/>
    <property type="match status" value="1"/>
</dbReference>
<dbReference type="InterPro" id="IPR041233">
    <property type="entry name" value="Melibiase_C"/>
</dbReference>
<dbReference type="InterPro" id="IPR005084">
    <property type="entry name" value="CBM6"/>
</dbReference>
<proteinExistence type="inferred from homology"/>
<dbReference type="InterPro" id="IPR036116">
    <property type="entry name" value="FN3_sf"/>
</dbReference>
<keyword evidence="4 6" id="KW-0326">Glycosidase</keyword>
<evidence type="ECO:0000313" key="9">
    <source>
        <dbReference type="EMBL" id="MFE9606172.1"/>
    </source>
</evidence>
<evidence type="ECO:0000256" key="3">
    <source>
        <dbReference type="ARBA" id="ARBA00022801"/>
    </source>
</evidence>
<evidence type="ECO:0000259" key="7">
    <source>
        <dbReference type="PROSITE" id="PS50853"/>
    </source>
</evidence>
<dbReference type="InterPro" id="IPR013780">
    <property type="entry name" value="Glyco_hydro_b"/>
</dbReference>
<sequence>MARRAGPASFVRHRFGARGGLLRRLPVLAAGALVVSLAAPAAASTADTAPAQSSAARQQALPAAKPYMGWSSWSLEATGYPGYGGVSWLTEAHVKQQADVVASKLKSHGYEYINVDAGWASGFDQYARPTANPTTFPSGMKSLGDYLHHKGLKFGLYLAVGLDPVAYGDGKTPIHNAPGCTTSDIVYPDLRKTNGWNSAYRMDFTNPCAQKYIDSLADRLAGWGVDFLKVDGVGPGSWQGDADHDNTPDVKAWHTALQRTGRSVQLTLSWSLSHTQAETWKANSNGWRVDTDVECYCDTLVTWNNSLKVRWNDVVQWIDDAGPGHWNNLDSLNVGVGAMDGLTEAERQSYATLWAIESAPLYSGDDLTKLDSYGLKLLTNDEVIAVDQAGHPAKPVSQTTSQQTWYARNPDGSYTVALFNLGSEAADVTADFADLGISGSAAVRDLWQHKNLGRVSGHLMASLPPHGSRLFTFTPSRQGADPGTPLGVHGTAATSTSVSLAWDKVNTGASPVTRYTVYADGHPVTTSSGTTATVNGLSAAGAHTFTVVARDAMGRTSAPSKAVEVTTPASGGSTAYEAEAPGNILTGNAVVAGCDACSGGKKIGNLGGGVVSFTHVSAPKDGTYLLKLDYVDADSSRVIDLTVGATTLQIPVPGTNDNAWGTPQSLTVPVPLKAGDNTIGFGNATDYAPDIDRITV</sequence>
<comment type="similarity">
    <text evidence="1 6">Belongs to the glycosyl hydrolase 27 family.</text>
</comment>
<dbReference type="InterPro" id="IPR017853">
    <property type="entry name" value="GH"/>
</dbReference>
<dbReference type="Proteomes" id="UP001601303">
    <property type="component" value="Unassembled WGS sequence"/>
</dbReference>
<keyword evidence="2" id="KW-0732">Signal</keyword>
<reference evidence="9 10" key="1">
    <citation type="submission" date="2024-10" db="EMBL/GenBank/DDBJ databases">
        <title>The Natural Products Discovery Center: Release of the First 8490 Sequenced Strains for Exploring Actinobacteria Biosynthetic Diversity.</title>
        <authorList>
            <person name="Kalkreuter E."/>
            <person name="Kautsar S.A."/>
            <person name="Yang D."/>
            <person name="Bader C.D."/>
            <person name="Teijaro C.N."/>
            <person name="Fluegel L."/>
            <person name="Davis C.M."/>
            <person name="Simpson J.R."/>
            <person name="Lauterbach L."/>
            <person name="Steele A.D."/>
            <person name="Gui C."/>
            <person name="Meng S."/>
            <person name="Li G."/>
            <person name="Viehrig K."/>
            <person name="Ye F."/>
            <person name="Su P."/>
            <person name="Kiefer A.F."/>
            <person name="Nichols A."/>
            <person name="Cepeda A.J."/>
            <person name="Yan W."/>
            <person name="Fan B."/>
            <person name="Jiang Y."/>
            <person name="Adhikari A."/>
            <person name="Zheng C.-J."/>
            <person name="Schuster L."/>
            <person name="Cowan T.M."/>
            <person name="Smanski M.J."/>
            <person name="Chevrette M.G."/>
            <person name="De Carvalho L.P.S."/>
            <person name="Shen B."/>
        </authorList>
    </citation>
    <scope>NUCLEOTIDE SEQUENCE [LARGE SCALE GENOMIC DNA]</scope>
    <source>
        <strain evidence="9 10">NPDC006488</strain>
    </source>
</reference>